<proteinExistence type="predicted"/>
<keyword evidence="5" id="KW-1185">Reference proteome</keyword>
<evidence type="ECO:0000259" key="2">
    <source>
        <dbReference type="PROSITE" id="PS50010"/>
    </source>
</evidence>
<dbReference type="InterPro" id="IPR011993">
    <property type="entry name" value="PH-like_dom_sf"/>
</dbReference>
<evidence type="ECO:0000313" key="4">
    <source>
        <dbReference type="EnsemblMetazoa" id="HelroP99976"/>
    </source>
</evidence>
<dbReference type="GeneID" id="20217855"/>
<dbReference type="Gene3D" id="1.20.900.10">
    <property type="entry name" value="Dbl homology (DH) domain"/>
    <property type="match status" value="1"/>
</dbReference>
<dbReference type="EnsemblMetazoa" id="HelroT99976">
    <property type="protein sequence ID" value="HelroP99976"/>
    <property type="gene ID" value="HelroG99976"/>
</dbReference>
<dbReference type="HOGENOM" id="CLU_441652_0_0_1"/>
<evidence type="ECO:0000313" key="3">
    <source>
        <dbReference type="EMBL" id="ESO03700.1"/>
    </source>
</evidence>
<dbReference type="Pfam" id="PF00621">
    <property type="entry name" value="RhoGEF"/>
    <property type="match status" value="1"/>
</dbReference>
<dbReference type="PANTHER" id="PTHR46001">
    <property type="entry name" value="TIAM (MAMMALIAN TUMOR INVASION AND METASTASIS FACTOR) HOMOLOG"/>
    <property type="match status" value="1"/>
</dbReference>
<dbReference type="STRING" id="6412.T1G9V9"/>
<feature type="domain" description="DH" evidence="2">
    <location>
        <begin position="1"/>
        <end position="189"/>
    </location>
</feature>
<dbReference type="SUPFAM" id="SSF48065">
    <property type="entry name" value="DBL homology domain (DH-domain)"/>
    <property type="match status" value="1"/>
</dbReference>
<feature type="region of interest" description="Disordered" evidence="1">
    <location>
        <begin position="524"/>
        <end position="544"/>
    </location>
</feature>
<dbReference type="Gene3D" id="2.30.29.30">
    <property type="entry name" value="Pleckstrin-homology domain (PH domain)/Phosphotyrosine-binding domain (PTB)"/>
    <property type="match status" value="1"/>
</dbReference>
<feature type="region of interest" description="Disordered" evidence="1">
    <location>
        <begin position="466"/>
        <end position="501"/>
    </location>
</feature>
<feature type="region of interest" description="Disordered" evidence="1">
    <location>
        <begin position="431"/>
        <end position="451"/>
    </location>
</feature>
<dbReference type="CDD" id="cd00160">
    <property type="entry name" value="RhoGEF"/>
    <property type="match status" value="1"/>
</dbReference>
<dbReference type="PROSITE" id="PS50010">
    <property type="entry name" value="DH_2"/>
    <property type="match status" value="1"/>
</dbReference>
<organism evidence="4 5">
    <name type="scientific">Helobdella robusta</name>
    <name type="common">Californian leech</name>
    <dbReference type="NCBI Taxonomy" id="6412"/>
    <lineage>
        <taxon>Eukaryota</taxon>
        <taxon>Metazoa</taxon>
        <taxon>Spiralia</taxon>
        <taxon>Lophotrochozoa</taxon>
        <taxon>Annelida</taxon>
        <taxon>Clitellata</taxon>
        <taxon>Hirudinea</taxon>
        <taxon>Rhynchobdellida</taxon>
        <taxon>Glossiphoniidae</taxon>
        <taxon>Helobdella</taxon>
    </lineage>
</organism>
<reference evidence="5" key="1">
    <citation type="submission" date="2012-12" db="EMBL/GenBank/DDBJ databases">
        <authorList>
            <person name="Hellsten U."/>
            <person name="Grimwood J."/>
            <person name="Chapman J.A."/>
            <person name="Shapiro H."/>
            <person name="Aerts A."/>
            <person name="Otillar R.P."/>
            <person name="Terry A.Y."/>
            <person name="Boore J.L."/>
            <person name="Simakov O."/>
            <person name="Marletaz F."/>
            <person name="Cho S.-J."/>
            <person name="Edsinger-Gonzales E."/>
            <person name="Havlak P."/>
            <person name="Kuo D.-H."/>
            <person name="Larsson T."/>
            <person name="Lv J."/>
            <person name="Arendt D."/>
            <person name="Savage R."/>
            <person name="Osoegawa K."/>
            <person name="de Jong P."/>
            <person name="Lindberg D.R."/>
            <person name="Seaver E.C."/>
            <person name="Weisblat D.A."/>
            <person name="Putnam N.H."/>
            <person name="Grigoriev I.V."/>
            <person name="Rokhsar D.S."/>
        </authorList>
    </citation>
    <scope>NUCLEOTIDE SEQUENCE</scope>
</reference>
<reference evidence="4" key="3">
    <citation type="submission" date="2015-06" db="UniProtKB">
        <authorList>
            <consortium name="EnsemblMetazoa"/>
        </authorList>
    </citation>
    <scope>IDENTIFICATION</scope>
</reference>
<feature type="region of interest" description="Disordered" evidence="1">
    <location>
        <begin position="595"/>
        <end position="619"/>
    </location>
</feature>
<dbReference type="EMBL" id="KB096590">
    <property type="protein sequence ID" value="ESO03700.1"/>
    <property type="molecule type" value="Genomic_DNA"/>
</dbReference>
<gene>
    <name evidence="4" type="primary">20217855</name>
    <name evidence="3" type="ORF">HELRODRAFT_99976</name>
</gene>
<feature type="compositionally biased region" description="Low complexity" evidence="1">
    <location>
        <begin position="435"/>
        <end position="451"/>
    </location>
</feature>
<feature type="compositionally biased region" description="Low complexity" evidence="1">
    <location>
        <begin position="473"/>
        <end position="497"/>
    </location>
</feature>
<dbReference type="InterPro" id="IPR000219">
    <property type="entry name" value="DH_dom"/>
</dbReference>
<evidence type="ECO:0000256" key="1">
    <source>
        <dbReference type="SAM" id="MobiDB-lite"/>
    </source>
</evidence>
<dbReference type="GO" id="GO:0005085">
    <property type="term" value="F:guanyl-nucleotide exchange factor activity"/>
    <property type="evidence" value="ECO:0007669"/>
    <property type="project" value="InterPro"/>
</dbReference>
<dbReference type="SMART" id="SM00325">
    <property type="entry name" value="RhoGEF"/>
    <property type="match status" value="1"/>
</dbReference>
<dbReference type="InterPro" id="IPR043537">
    <property type="entry name" value="Tiam1/Tiam2/Sif"/>
</dbReference>
<dbReference type="EMBL" id="AMQM01004532">
    <property type="status" value="NOT_ANNOTATED_CDS"/>
    <property type="molecule type" value="Genomic_DNA"/>
</dbReference>
<dbReference type="SUPFAM" id="SSF50729">
    <property type="entry name" value="PH domain-like"/>
    <property type="match status" value="1"/>
</dbReference>
<dbReference type="Pfam" id="PF23014">
    <property type="entry name" value="PH_Tiam1"/>
    <property type="match status" value="1"/>
</dbReference>
<dbReference type="RefSeq" id="XP_009018257.1">
    <property type="nucleotide sequence ID" value="XM_009020009.1"/>
</dbReference>
<feature type="compositionally biased region" description="Low complexity" evidence="1">
    <location>
        <begin position="595"/>
        <end position="613"/>
    </location>
</feature>
<dbReference type="PANTHER" id="PTHR46001:SF3">
    <property type="entry name" value="PROTEIN STILL LIFE, ISOFORM SIF TYPE 1"/>
    <property type="match status" value="1"/>
</dbReference>
<dbReference type="CTD" id="20217855"/>
<dbReference type="GO" id="GO:0007264">
    <property type="term" value="P:small GTPase-mediated signal transduction"/>
    <property type="evidence" value="ECO:0007669"/>
    <property type="project" value="InterPro"/>
</dbReference>
<dbReference type="InParanoid" id="T1G9V9"/>
<sequence length="619" mass="69923">MELIETERHYVRDLISLIERYLEPLRDEMFLSGDELDQLFGNIRGIVQFQKLFLQSLEEAIETIPDFRASNFKDEDLRRVLSLVGGSFMYYAHHFKLYSSFCASHSKAQKMIACEENAALQEFLKARNPRQQHSSTIESFLIKPIQRILKYPLLLKQLVELSAPQSYEHAHLKDALRAMEAVAEHINEMQKIYEEYGVVLEELSKQHKQQQLLYNQPPTSSSAAAAPSTSVDLNVGELQMYGTVNWVNWDEELTSVKLRKDCDLLTLVFIFKTAVVILARERQKNKKKGKNVNSKSNIVGSFQMETCRFKLVIPVDQLQVRTLVGDATDKHGLWELVFCRSEKEGRPKKVFQFVSSHRARNDFIRTIHHAMHENIRRSTLNSDLESLKFRSLPNQQQQQQQQQQLIIQQRQQQQHQQMYVVSLGAGRLLGNNNQATPAKPSTSATSSLSNLNNQPTAIIRPICPHSNHQRFTQPLPQQKSSSSSSSSHPQSRDQSTSGRGLSVGAASHFNCRDDSCIYGTGSSNFTKNNNAGNTKNTNNINPNANFSNKNTNLYSANFINNSSLSSSSIHSGSNCFTPITSDYVSNKHICSSASSNGHNTKSSSSSYFNSSHSNVVKKL</sequence>
<reference evidence="3 5" key="2">
    <citation type="journal article" date="2013" name="Nature">
        <title>Insights into bilaterian evolution from three spiralian genomes.</title>
        <authorList>
            <person name="Simakov O."/>
            <person name="Marletaz F."/>
            <person name="Cho S.J."/>
            <person name="Edsinger-Gonzales E."/>
            <person name="Havlak P."/>
            <person name="Hellsten U."/>
            <person name="Kuo D.H."/>
            <person name="Larsson T."/>
            <person name="Lv J."/>
            <person name="Arendt D."/>
            <person name="Savage R."/>
            <person name="Osoegawa K."/>
            <person name="de Jong P."/>
            <person name="Grimwood J."/>
            <person name="Chapman J.A."/>
            <person name="Shapiro H."/>
            <person name="Aerts A."/>
            <person name="Otillar R.P."/>
            <person name="Terry A.Y."/>
            <person name="Boore J.L."/>
            <person name="Grigoriev I.V."/>
            <person name="Lindberg D.R."/>
            <person name="Seaver E.C."/>
            <person name="Weisblat D.A."/>
            <person name="Putnam N.H."/>
            <person name="Rokhsar D.S."/>
        </authorList>
    </citation>
    <scope>NUCLEOTIDE SEQUENCE</scope>
</reference>
<dbReference type="OrthoDB" id="8059989at2759"/>
<dbReference type="InterPro" id="IPR035899">
    <property type="entry name" value="DBL_dom_sf"/>
</dbReference>
<accession>T1G9V9</accession>
<protein>
    <recommendedName>
        <fullName evidence="2">DH domain-containing protein</fullName>
    </recommendedName>
</protein>
<dbReference type="KEGG" id="hro:HELRODRAFT_99976"/>
<name>T1G9V9_HELRO</name>
<dbReference type="Proteomes" id="UP000015101">
    <property type="component" value="Unassembled WGS sequence"/>
</dbReference>
<dbReference type="eggNOG" id="KOG3519">
    <property type="taxonomic scope" value="Eukaryota"/>
</dbReference>
<evidence type="ECO:0000313" key="5">
    <source>
        <dbReference type="Proteomes" id="UP000015101"/>
    </source>
</evidence>
<dbReference type="InterPro" id="IPR055230">
    <property type="entry name" value="PH_Tiam1/2"/>
</dbReference>
<dbReference type="AlphaFoldDB" id="T1G9V9"/>